<proteinExistence type="predicted"/>
<accession>A0ABU5SFD5</accession>
<dbReference type="RefSeq" id="WP_323256786.1">
    <property type="nucleotide sequence ID" value="NZ_JAYGIM010000004.1"/>
</dbReference>
<gene>
    <name evidence="1" type="ORF">VB798_05450</name>
</gene>
<sequence>MNTATVSCETRVLKNNVKLYWQYNCDKIWFTFQTIKGRKITLDEVPVEFYGYTYRLGYHFVKEFDKSILFRSGCPANGPCIYTLIDKTTGRKIEEFRQLICINGDIEENKKYQFEFIVYADSNYKNLIVNYPDKKQVLKIPFDFQRNNLTAVIPEYQFDKIKLERSLLTLFYTTTSNKKLNLKIDLKSKK</sequence>
<name>A0ABU5SFD5_9BACT</name>
<keyword evidence="2" id="KW-1185">Reference proteome</keyword>
<dbReference type="Proteomes" id="UP001302222">
    <property type="component" value="Unassembled WGS sequence"/>
</dbReference>
<reference evidence="1 2" key="1">
    <citation type="submission" date="2023-12" db="EMBL/GenBank/DDBJ databases">
        <title>Novel species of the genus Arcicella isolated from rivers.</title>
        <authorList>
            <person name="Lu H."/>
        </authorList>
    </citation>
    <scope>NUCLEOTIDE SEQUENCE [LARGE SCALE GENOMIC DNA]</scope>
    <source>
        <strain evidence="1 2">DC25W</strain>
    </source>
</reference>
<evidence type="ECO:0000313" key="2">
    <source>
        <dbReference type="Proteomes" id="UP001302222"/>
    </source>
</evidence>
<protein>
    <submittedName>
        <fullName evidence="1">Uncharacterized protein</fullName>
    </submittedName>
</protein>
<comment type="caution">
    <text evidence="1">The sequence shown here is derived from an EMBL/GenBank/DDBJ whole genome shotgun (WGS) entry which is preliminary data.</text>
</comment>
<evidence type="ECO:0000313" key="1">
    <source>
        <dbReference type="EMBL" id="MEA5426010.1"/>
    </source>
</evidence>
<dbReference type="EMBL" id="JAYGIM010000004">
    <property type="protein sequence ID" value="MEA5426010.1"/>
    <property type="molecule type" value="Genomic_DNA"/>
</dbReference>
<organism evidence="1 2">
    <name type="scientific">Arcicella lustrica</name>
    <dbReference type="NCBI Taxonomy" id="2984196"/>
    <lineage>
        <taxon>Bacteria</taxon>
        <taxon>Pseudomonadati</taxon>
        <taxon>Bacteroidota</taxon>
        <taxon>Cytophagia</taxon>
        <taxon>Cytophagales</taxon>
        <taxon>Flectobacillaceae</taxon>
        <taxon>Arcicella</taxon>
    </lineage>
</organism>